<evidence type="ECO:0000256" key="1">
    <source>
        <dbReference type="SAM" id="Phobius"/>
    </source>
</evidence>
<feature type="transmembrane region" description="Helical" evidence="1">
    <location>
        <begin position="234"/>
        <end position="255"/>
    </location>
</feature>
<keyword evidence="3" id="KW-1185">Reference proteome</keyword>
<sequence>MSCSEARRSRLRGFGLFLGLAALVWVVTEASGRSRELAWLLQDLAAGRFAASVACCLASQILFAAAWHVLARNGWIGARAIGDMSRWAQSLPGKYLPGKIWQGVARGALYADGDTAPRGVLLLFLREQCLSLGLCAAIAATYAPAALPPRAGAWLQVGLACGAVALTWAGIWRRWPIAISPRSSRLWSGRSRVGPSYRASALAWLLQAGAYSAMSAGFVVLAGGGDMPLAGSQAAAAMCLSGLIGVAALFVPAGIGVREAGLVWGLAPWVGTAEAAGLALMWRLAITGAEVMFSGAGFLLPLVRPLRAAGPGPGRDLRTDQNSSTPE</sequence>
<protein>
    <submittedName>
        <fullName evidence="2">Uncharacterized protein</fullName>
    </submittedName>
</protein>
<keyword evidence="1" id="KW-0472">Membrane</keyword>
<feature type="transmembrane region" description="Helical" evidence="1">
    <location>
        <begin position="201"/>
        <end position="222"/>
    </location>
</feature>
<dbReference type="Proteomes" id="UP001387215">
    <property type="component" value="Unassembled WGS sequence"/>
</dbReference>
<keyword evidence="1" id="KW-1133">Transmembrane helix</keyword>
<feature type="transmembrane region" description="Helical" evidence="1">
    <location>
        <begin position="129"/>
        <end position="147"/>
    </location>
</feature>
<reference evidence="2 3" key="1">
    <citation type="submission" date="2024-02" db="EMBL/GenBank/DDBJ databases">
        <title>Lysobacter Genome Sequencing and Mining.</title>
        <authorList>
            <person name="Bierman J."/>
            <person name="Walker M.C."/>
        </authorList>
    </citation>
    <scope>NUCLEOTIDE SEQUENCE [LARGE SCALE GENOMIC DNA]</scope>
    <source>
        <strain evidence="2 3">PB6250</strain>
    </source>
</reference>
<comment type="caution">
    <text evidence="2">The sequence shown here is derived from an EMBL/GenBank/DDBJ whole genome shotgun (WGS) entry which is preliminary data.</text>
</comment>
<feature type="transmembrane region" description="Helical" evidence="1">
    <location>
        <begin position="153"/>
        <end position="172"/>
    </location>
</feature>
<dbReference type="EMBL" id="JBANDL010000002">
    <property type="protein sequence ID" value="MEI2453728.1"/>
    <property type="molecule type" value="Genomic_DNA"/>
</dbReference>
<accession>A0ABU8D0B1</accession>
<name>A0ABU8D0B1_9GAMM</name>
<evidence type="ECO:0000313" key="2">
    <source>
        <dbReference type="EMBL" id="MEI2453728.1"/>
    </source>
</evidence>
<keyword evidence="1" id="KW-0812">Transmembrane</keyword>
<dbReference type="RefSeq" id="WP_336130974.1">
    <property type="nucleotide sequence ID" value="NZ_JBANDL010000002.1"/>
</dbReference>
<proteinExistence type="predicted"/>
<evidence type="ECO:0000313" key="3">
    <source>
        <dbReference type="Proteomes" id="UP001387215"/>
    </source>
</evidence>
<gene>
    <name evidence="2" type="ORF">V2J18_03445</name>
</gene>
<feature type="transmembrane region" description="Helical" evidence="1">
    <location>
        <begin position="262"/>
        <end position="285"/>
    </location>
</feature>
<feature type="transmembrane region" description="Helical" evidence="1">
    <location>
        <begin position="46"/>
        <end position="70"/>
    </location>
</feature>
<organism evidence="2 3">
    <name type="scientific">Lysobacter firmicutimachus</name>
    <dbReference type="NCBI Taxonomy" id="1792846"/>
    <lineage>
        <taxon>Bacteria</taxon>
        <taxon>Pseudomonadati</taxon>
        <taxon>Pseudomonadota</taxon>
        <taxon>Gammaproteobacteria</taxon>
        <taxon>Lysobacterales</taxon>
        <taxon>Lysobacteraceae</taxon>
        <taxon>Lysobacter</taxon>
    </lineage>
</organism>